<sequence length="456" mass="49428">MTERQQKLVAAVDRSRQLVLNAERWLWAHPQTGYTEWEAHNYLKDAFLKLGYTLTEPGDIPGFFTDIDTGRPGPKLCIMGELDALDIANHPESVNGMTHCCGHHAQGAALLGIAAALKEPGALDGMSGSIRLMMVPAEEMIQLAFREELRKKGVIHYMGGKVEFMYRGYFDGVDLSLMVHGTAAGEGEPFDLSCGLGSNGCMAKTIRFKGKSSHAGGAPHRGINAQYAAMLGLQACNDLRETFQDQDHIRFHPIMMGVNCAVNIIPDEMKVESYVRGRTLDAIMAANRRINRALAGAALALGAGVELCDRPGYSPEVHDPAFMKLVEQCCIDLVGADRVRFDYERWGTGSSDFGDLTAIMPGVQFNAAGATGTGHGIDYCVADPNRQCVNSAKAQLLVADALLTNDAAAGREIVANYQPAYPSKEAYFAAIDKITLDKDAVVYDDNGNATVDYQNI</sequence>
<dbReference type="SUPFAM" id="SSF53187">
    <property type="entry name" value="Zn-dependent exopeptidases"/>
    <property type="match status" value="1"/>
</dbReference>
<dbReference type="InterPro" id="IPR002933">
    <property type="entry name" value="Peptidase_M20"/>
</dbReference>
<feature type="domain" description="Peptidase M20 dimerisation" evidence="1">
    <location>
        <begin position="199"/>
        <end position="290"/>
    </location>
</feature>
<dbReference type="Pfam" id="PF07687">
    <property type="entry name" value="M20_dimer"/>
    <property type="match status" value="1"/>
</dbReference>
<protein>
    <submittedName>
        <fullName evidence="2">Amidohydrolase</fullName>
    </submittedName>
</protein>
<dbReference type="GO" id="GO:0016805">
    <property type="term" value="F:dipeptidase activity"/>
    <property type="evidence" value="ECO:0007669"/>
    <property type="project" value="TreeGrafter"/>
</dbReference>
<dbReference type="GO" id="GO:0071713">
    <property type="term" value="F:para-aminobenzoyl-glutamate hydrolase activity"/>
    <property type="evidence" value="ECO:0007669"/>
    <property type="project" value="TreeGrafter"/>
</dbReference>
<dbReference type="AlphaFoldDB" id="A0A9D1LLM1"/>
<evidence type="ECO:0000313" key="3">
    <source>
        <dbReference type="Proteomes" id="UP000824073"/>
    </source>
</evidence>
<dbReference type="PANTHER" id="PTHR30575">
    <property type="entry name" value="PEPTIDASE M20"/>
    <property type="match status" value="1"/>
</dbReference>
<reference evidence="2" key="1">
    <citation type="submission" date="2020-10" db="EMBL/GenBank/DDBJ databases">
        <authorList>
            <person name="Gilroy R."/>
        </authorList>
    </citation>
    <scope>NUCLEOTIDE SEQUENCE</scope>
    <source>
        <strain evidence="2">CHK191-8634</strain>
    </source>
</reference>
<dbReference type="Proteomes" id="UP000824073">
    <property type="component" value="Unassembled WGS sequence"/>
</dbReference>
<dbReference type="InterPro" id="IPR011650">
    <property type="entry name" value="Peptidase_M20_dimer"/>
</dbReference>
<name>A0A9D1LLM1_9CLOT</name>
<dbReference type="NCBIfam" id="TIGR01891">
    <property type="entry name" value="amidohydrolases"/>
    <property type="match status" value="1"/>
</dbReference>
<dbReference type="PANTHER" id="PTHR30575:SF3">
    <property type="entry name" value="PEPTIDASE M20 DIMERISATION DOMAIN-CONTAINING PROTEIN"/>
    <property type="match status" value="1"/>
</dbReference>
<dbReference type="InterPro" id="IPR017439">
    <property type="entry name" value="Amidohydrolase"/>
</dbReference>
<gene>
    <name evidence="2" type="ORF">IAB67_05500</name>
</gene>
<dbReference type="SUPFAM" id="SSF55031">
    <property type="entry name" value="Bacterial exopeptidase dimerisation domain"/>
    <property type="match status" value="1"/>
</dbReference>
<evidence type="ECO:0000259" key="1">
    <source>
        <dbReference type="Pfam" id="PF07687"/>
    </source>
</evidence>
<dbReference type="InterPro" id="IPR052030">
    <property type="entry name" value="Peptidase_M20/M20A_hydrolases"/>
</dbReference>
<dbReference type="Gene3D" id="3.40.630.10">
    <property type="entry name" value="Zn peptidases"/>
    <property type="match status" value="1"/>
</dbReference>
<dbReference type="GO" id="GO:0046657">
    <property type="term" value="P:folic acid catabolic process"/>
    <property type="evidence" value="ECO:0007669"/>
    <property type="project" value="TreeGrafter"/>
</dbReference>
<dbReference type="Pfam" id="PF01546">
    <property type="entry name" value="Peptidase_M20"/>
    <property type="match status" value="1"/>
</dbReference>
<dbReference type="EMBL" id="DVMR01000045">
    <property type="protein sequence ID" value="HIU43736.1"/>
    <property type="molecule type" value="Genomic_DNA"/>
</dbReference>
<organism evidence="2 3">
    <name type="scientific">Candidatus Ventrousia excrementavium</name>
    <dbReference type="NCBI Taxonomy" id="2840961"/>
    <lineage>
        <taxon>Bacteria</taxon>
        <taxon>Bacillati</taxon>
        <taxon>Bacillota</taxon>
        <taxon>Clostridia</taxon>
        <taxon>Eubacteriales</taxon>
        <taxon>Clostridiaceae</taxon>
        <taxon>Clostridiaceae incertae sedis</taxon>
        <taxon>Candidatus Ventrousia</taxon>
    </lineage>
</organism>
<dbReference type="Gene3D" id="3.30.70.360">
    <property type="match status" value="1"/>
</dbReference>
<dbReference type="GO" id="GO:0005737">
    <property type="term" value="C:cytoplasm"/>
    <property type="evidence" value="ECO:0007669"/>
    <property type="project" value="TreeGrafter"/>
</dbReference>
<accession>A0A9D1LLM1</accession>
<proteinExistence type="predicted"/>
<reference evidence="2" key="2">
    <citation type="journal article" date="2021" name="PeerJ">
        <title>Extensive microbial diversity within the chicken gut microbiome revealed by metagenomics and culture.</title>
        <authorList>
            <person name="Gilroy R."/>
            <person name="Ravi A."/>
            <person name="Getino M."/>
            <person name="Pursley I."/>
            <person name="Horton D.L."/>
            <person name="Alikhan N.F."/>
            <person name="Baker D."/>
            <person name="Gharbi K."/>
            <person name="Hall N."/>
            <person name="Watson M."/>
            <person name="Adriaenssens E.M."/>
            <person name="Foster-Nyarko E."/>
            <person name="Jarju S."/>
            <person name="Secka A."/>
            <person name="Antonio M."/>
            <person name="Oren A."/>
            <person name="Chaudhuri R.R."/>
            <person name="La Ragione R."/>
            <person name="Hildebrand F."/>
            <person name="Pallen M.J."/>
        </authorList>
    </citation>
    <scope>NUCLEOTIDE SEQUENCE</scope>
    <source>
        <strain evidence="2">CHK191-8634</strain>
    </source>
</reference>
<comment type="caution">
    <text evidence="2">The sequence shown here is derived from an EMBL/GenBank/DDBJ whole genome shotgun (WGS) entry which is preliminary data.</text>
</comment>
<evidence type="ECO:0000313" key="2">
    <source>
        <dbReference type="EMBL" id="HIU43736.1"/>
    </source>
</evidence>
<dbReference type="InterPro" id="IPR036264">
    <property type="entry name" value="Bact_exopeptidase_dim_dom"/>
</dbReference>